<proteinExistence type="inferred from homology"/>
<feature type="signal peptide" evidence="8">
    <location>
        <begin position="1"/>
        <end position="25"/>
    </location>
</feature>
<evidence type="ECO:0000256" key="7">
    <source>
        <dbReference type="RuleBase" id="RU003435"/>
    </source>
</evidence>
<dbReference type="InterPro" id="IPR024079">
    <property type="entry name" value="MetalloPept_cat_dom_sf"/>
</dbReference>
<dbReference type="InterPro" id="IPR024077">
    <property type="entry name" value="Neurolysin/TOP_dom2"/>
</dbReference>
<evidence type="ECO:0000313" key="10">
    <source>
        <dbReference type="EMBL" id="RXK55372.1"/>
    </source>
</evidence>
<comment type="similarity">
    <text evidence="1 7">Belongs to the peptidase M3 family.</text>
</comment>
<dbReference type="EMBL" id="SDHX01000001">
    <property type="protein sequence ID" value="RXK55372.1"/>
    <property type="molecule type" value="Genomic_DNA"/>
</dbReference>
<keyword evidence="4 7" id="KW-0378">Hydrolase</keyword>
<feature type="domain" description="Peptidase M3A/M3B catalytic" evidence="9">
    <location>
        <begin position="265"/>
        <end position="712"/>
    </location>
</feature>
<dbReference type="GO" id="GO:0046872">
    <property type="term" value="F:metal ion binding"/>
    <property type="evidence" value="ECO:0007669"/>
    <property type="project" value="UniProtKB-UniRule"/>
</dbReference>
<evidence type="ECO:0000256" key="2">
    <source>
        <dbReference type="ARBA" id="ARBA00022670"/>
    </source>
</evidence>
<keyword evidence="6 7" id="KW-0482">Metalloprotease</keyword>
<keyword evidence="8" id="KW-0732">Signal</keyword>
<dbReference type="Gene3D" id="1.10.1370.10">
    <property type="entry name" value="Neurolysin, domain 3"/>
    <property type="match status" value="1"/>
</dbReference>
<organism evidence="10 11">
    <name type="scientific">Oleiharenicola lentus</name>
    <dbReference type="NCBI Taxonomy" id="2508720"/>
    <lineage>
        <taxon>Bacteria</taxon>
        <taxon>Pseudomonadati</taxon>
        <taxon>Verrucomicrobiota</taxon>
        <taxon>Opitutia</taxon>
        <taxon>Opitutales</taxon>
        <taxon>Opitutaceae</taxon>
        <taxon>Oleiharenicola</taxon>
    </lineage>
</organism>
<comment type="caution">
    <text evidence="10">The sequence shown here is derived from an EMBL/GenBank/DDBJ whole genome shotgun (WGS) entry which is preliminary data.</text>
</comment>
<dbReference type="Pfam" id="PF01432">
    <property type="entry name" value="Peptidase_M3"/>
    <property type="match status" value="1"/>
</dbReference>
<name>A0A4Q1C958_9BACT</name>
<evidence type="ECO:0000256" key="1">
    <source>
        <dbReference type="ARBA" id="ARBA00006040"/>
    </source>
</evidence>
<evidence type="ECO:0000259" key="9">
    <source>
        <dbReference type="Pfam" id="PF01432"/>
    </source>
</evidence>
<dbReference type="InterPro" id="IPR034005">
    <property type="entry name" value="M3A_DCP"/>
</dbReference>
<dbReference type="GO" id="GO:0005829">
    <property type="term" value="C:cytosol"/>
    <property type="evidence" value="ECO:0007669"/>
    <property type="project" value="TreeGrafter"/>
</dbReference>
<dbReference type="CDD" id="cd06456">
    <property type="entry name" value="M3A_DCP"/>
    <property type="match status" value="1"/>
</dbReference>
<keyword evidence="5 7" id="KW-0862">Zinc</keyword>
<evidence type="ECO:0000313" key="11">
    <source>
        <dbReference type="Proteomes" id="UP000290218"/>
    </source>
</evidence>
<keyword evidence="2 7" id="KW-0645">Protease</keyword>
<evidence type="ECO:0000256" key="6">
    <source>
        <dbReference type="ARBA" id="ARBA00023049"/>
    </source>
</evidence>
<dbReference type="GO" id="GO:0004222">
    <property type="term" value="F:metalloendopeptidase activity"/>
    <property type="evidence" value="ECO:0007669"/>
    <property type="project" value="InterPro"/>
</dbReference>
<dbReference type="AlphaFoldDB" id="A0A4Q1C958"/>
<accession>A0A4Q1C958</accession>
<gene>
    <name evidence="10" type="ORF">ESB00_05595</name>
</gene>
<dbReference type="PANTHER" id="PTHR43660">
    <property type="entry name" value="DIPEPTIDYL CARBOXYPEPTIDASE"/>
    <property type="match status" value="1"/>
</dbReference>
<keyword evidence="3 7" id="KW-0479">Metal-binding</keyword>
<feature type="chain" id="PRO_5020399554" evidence="8">
    <location>
        <begin position="26"/>
        <end position="719"/>
    </location>
</feature>
<dbReference type="FunFam" id="3.40.390.10:FF:000009">
    <property type="entry name" value="Oligopeptidase A"/>
    <property type="match status" value="1"/>
</dbReference>
<dbReference type="SUPFAM" id="SSF55486">
    <property type="entry name" value="Metalloproteases ('zincins'), catalytic domain"/>
    <property type="match status" value="1"/>
</dbReference>
<dbReference type="OrthoDB" id="9773538at2"/>
<dbReference type="PANTHER" id="PTHR43660:SF1">
    <property type="entry name" value="DIPEPTIDYL CARBOXYPEPTIDASE"/>
    <property type="match status" value="1"/>
</dbReference>
<comment type="cofactor">
    <cofactor evidence="7">
        <name>Zn(2+)</name>
        <dbReference type="ChEBI" id="CHEBI:29105"/>
    </cofactor>
    <text evidence="7">Binds 1 zinc ion.</text>
</comment>
<dbReference type="RefSeq" id="WP_129046737.1">
    <property type="nucleotide sequence ID" value="NZ_SDHX01000001.1"/>
</dbReference>
<dbReference type="Gene3D" id="3.40.390.10">
    <property type="entry name" value="Collagenase (Catalytic Domain)"/>
    <property type="match status" value="1"/>
</dbReference>
<dbReference type="InterPro" id="IPR045090">
    <property type="entry name" value="Pept_M3A_M3B"/>
</dbReference>
<dbReference type="InterPro" id="IPR001567">
    <property type="entry name" value="Pept_M3A_M3B_dom"/>
</dbReference>
<evidence type="ECO:0000256" key="8">
    <source>
        <dbReference type="SAM" id="SignalP"/>
    </source>
</evidence>
<protein>
    <submittedName>
        <fullName evidence="10">M3 family peptidase</fullName>
    </submittedName>
</protein>
<sequence>MNRPFRLRHLPVLPLVLLAIQPGSASPAPASPMSANPLLSPSPLPYQLPPFEFIKDEHFQPAFEQGMAESLREIDAITSNPAAPTFDNTIVALERTRSLLNRTKIAFETLVRGNTNPTLDRLDAVMAPRLAAHTDAINLNRALFARIKALHERRATLGLDPESLRLLERYYKDFVRAGALLPESDQSILKAMNTELASLFTQFKQNVLKEIGASAVLVDTREELAGLSEPAITAAAAAAKAAGHEGKFLLRLTNTTGQPPLALLTNRAVREKLMAASLARGSRGGEFDNREIVVRMAKLRAERAALLGHPNHAAYQLTQQTAGTVDAVNRLLTQLAAPAVANARREAAAMQKLIDASGAPHPLGAADWALYAERVRQERYAFDENDLRPYYELRSVLENGAFYAATRLFGITFKARPDLKGYHPDMVVYEVFNEDGSPLALFLGDFYARPNKRGGAWMDAYVPQNGLEGNRPVIANHQNIPKPPAGQPTLLTHDEVETLFHEFGHALHGMFSATRYPKFAGTNVPQDFVEFPSQVNEMWRIWPEVLAHFAKHYQTGESIPQALLDKLAAAEKFNQGFKTTEIVAANVIDQAWHQLKPEEVPAPDQVAAFEADALRKAGVDFVPVPPRYRSTYFSHIFSSDDYSAGYYSYFWSEVLDAHTVEWIKQNGGLTRANGERFRSALLSRGGSRDAMELFRAFTGSEPDIRPLLERRGLVPETAK</sequence>
<evidence type="ECO:0000256" key="5">
    <source>
        <dbReference type="ARBA" id="ARBA00022833"/>
    </source>
</evidence>
<evidence type="ECO:0000256" key="4">
    <source>
        <dbReference type="ARBA" id="ARBA00022801"/>
    </source>
</evidence>
<dbReference type="Gene3D" id="1.10.1370.40">
    <property type="match status" value="1"/>
</dbReference>
<keyword evidence="11" id="KW-1185">Reference proteome</keyword>
<evidence type="ECO:0000256" key="3">
    <source>
        <dbReference type="ARBA" id="ARBA00022723"/>
    </source>
</evidence>
<dbReference type="Proteomes" id="UP000290218">
    <property type="component" value="Unassembled WGS sequence"/>
</dbReference>
<reference evidence="10 11" key="1">
    <citation type="submission" date="2019-01" db="EMBL/GenBank/DDBJ databases">
        <title>Lacunisphaera sp. strain TWA-58.</title>
        <authorList>
            <person name="Chen W.-M."/>
        </authorList>
    </citation>
    <scope>NUCLEOTIDE SEQUENCE [LARGE SCALE GENOMIC DNA]</scope>
    <source>
        <strain evidence="10 11">TWA-58</strain>
    </source>
</reference>
<dbReference type="GO" id="GO:0004180">
    <property type="term" value="F:carboxypeptidase activity"/>
    <property type="evidence" value="ECO:0007669"/>
    <property type="project" value="TreeGrafter"/>
</dbReference>
<dbReference type="GO" id="GO:0006508">
    <property type="term" value="P:proteolysis"/>
    <property type="evidence" value="ECO:0007669"/>
    <property type="project" value="UniProtKB-KW"/>
</dbReference>